<evidence type="ECO:0000313" key="3">
    <source>
        <dbReference type="Proteomes" id="UP001332243"/>
    </source>
</evidence>
<organism evidence="2 3">
    <name type="scientific">Plantactinospora sonchi</name>
    <dbReference type="NCBI Taxonomy" id="1544735"/>
    <lineage>
        <taxon>Bacteria</taxon>
        <taxon>Bacillati</taxon>
        <taxon>Actinomycetota</taxon>
        <taxon>Actinomycetes</taxon>
        <taxon>Micromonosporales</taxon>
        <taxon>Micromonosporaceae</taxon>
        <taxon>Plantactinospora</taxon>
    </lineage>
</organism>
<dbReference type="Pfam" id="PF19266">
    <property type="entry name" value="CIS_tube"/>
    <property type="match status" value="1"/>
</dbReference>
<evidence type="ECO:0000259" key="1">
    <source>
        <dbReference type="PROSITE" id="PS51782"/>
    </source>
</evidence>
<dbReference type="InterPro" id="IPR036779">
    <property type="entry name" value="LysM_dom_sf"/>
</dbReference>
<dbReference type="RefSeq" id="WP_331214093.1">
    <property type="nucleotide sequence ID" value="NZ_JAZGQK010000007.1"/>
</dbReference>
<dbReference type="Gene3D" id="3.10.350.10">
    <property type="entry name" value="LysM domain"/>
    <property type="match status" value="1"/>
</dbReference>
<name>A0ABU7RR44_9ACTN</name>
<dbReference type="InterPro" id="IPR018392">
    <property type="entry name" value="LysM"/>
</dbReference>
<reference evidence="2 3" key="1">
    <citation type="submission" date="2024-01" db="EMBL/GenBank/DDBJ databases">
        <title>Genome insights into Plantactinospora sonchi sp. nov.</title>
        <authorList>
            <person name="Wang L."/>
        </authorList>
    </citation>
    <scope>NUCLEOTIDE SEQUENCE [LARGE SCALE GENOMIC DNA]</scope>
    <source>
        <strain evidence="2 3">NEAU-QY2</strain>
    </source>
</reference>
<dbReference type="CDD" id="cd00118">
    <property type="entry name" value="LysM"/>
    <property type="match status" value="1"/>
</dbReference>
<dbReference type="SMART" id="SM00257">
    <property type="entry name" value="LysM"/>
    <property type="match status" value="1"/>
</dbReference>
<keyword evidence="3" id="KW-1185">Reference proteome</keyword>
<protein>
    <submittedName>
        <fullName evidence="2">LysM peptidoglycan-binding domain-containing protein</fullName>
    </submittedName>
</protein>
<evidence type="ECO:0000313" key="2">
    <source>
        <dbReference type="EMBL" id="MEE6258976.1"/>
    </source>
</evidence>
<accession>A0ABU7RR44</accession>
<dbReference type="InterPro" id="IPR045361">
    <property type="entry name" value="CIS_tube_prot_N"/>
</dbReference>
<dbReference type="Proteomes" id="UP001332243">
    <property type="component" value="Unassembled WGS sequence"/>
</dbReference>
<dbReference type="PROSITE" id="PS51782">
    <property type="entry name" value="LYSM"/>
    <property type="match status" value="1"/>
</dbReference>
<feature type="domain" description="LysM" evidence="1">
    <location>
        <begin position="166"/>
        <end position="213"/>
    </location>
</feature>
<gene>
    <name evidence="2" type="ORF">V1633_10795</name>
</gene>
<dbReference type="Pfam" id="PF01476">
    <property type="entry name" value="LysM"/>
    <property type="match status" value="1"/>
</dbReference>
<comment type="caution">
    <text evidence="2">The sequence shown here is derived from an EMBL/GenBank/DDBJ whole genome shotgun (WGS) entry which is preliminary data.</text>
</comment>
<proteinExistence type="predicted"/>
<sequence>MAGPEKAFLRSETGTVIDCLFNPAELTVAKANTWRPSESKGQNAPVMRFQSGQPATLTLNLVLDTTDKGTDVRKHTGQLLDLMKVDKTLAGSDGQNNSARPPWVKFHWGRIYSFKAIVERMQVKFTYFASDGMPLRAKVELFLRQYEDDEVRPLQNPTSHTPTLHTVHRVVQGETLDRIAASHYADPTRWRLIAEANDVVDPFAVPAGALLVIPELPVRRRG</sequence>
<dbReference type="EMBL" id="JAZGQK010000007">
    <property type="protein sequence ID" value="MEE6258976.1"/>
    <property type="molecule type" value="Genomic_DNA"/>
</dbReference>